<evidence type="ECO:0000313" key="1">
    <source>
        <dbReference type="EMBL" id="CAI9712071.1"/>
    </source>
</evidence>
<reference evidence="1" key="1">
    <citation type="submission" date="2023-05" db="EMBL/GenBank/DDBJ databases">
        <authorList>
            <consortium name="ELIXIR-Norway"/>
        </authorList>
    </citation>
    <scope>NUCLEOTIDE SEQUENCE</scope>
</reference>
<gene>
    <name evidence="1" type="ORF">MRATA1EN3_LOCUS23284</name>
</gene>
<protein>
    <submittedName>
        <fullName evidence="1">Uncharacterized protein</fullName>
    </submittedName>
</protein>
<sequence>MPLTLDKGGNKLRRAPRAGGPTGQRVPVNTTHGSRLIAVLHLQSVASTQRPCPTAPGFLLRCGRARENSAADQSLSRESERSLLERPVKSRWEGPENKRMESGRRPLRQQWPAFCPEQTGAGRQHPVCHPVSLCGSHPEHLGHPPVTWRPVPSSSFSMLGSLFTAVISVPEPTMKQERRDLSHT</sequence>
<organism evidence="1 2">
    <name type="scientific">Rangifer tarandus platyrhynchus</name>
    <name type="common">Svalbard reindeer</name>
    <dbReference type="NCBI Taxonomy" id="3082113"/>
    <lineage>
        <taxon>Eukaryota</taxon>
        <taxon>Metazoa</taxon>
        <taxon>Chordata</taxon>
        <taxon>Craniata</taxon>
        <taxon>Vertebrata</taxon>
        <taxon>Euteleostomi</taxon>
        <taxon>Mammalia</taxon>
        <taxon>Eutheria</taxon>
        <taxon>Laurasiatheria</taxon>
        <taxon>Artiodactyla</taxon>
        <taxon>Ruminantia</taxon>
        <taxon>Pecora</taxon>
        <taxon>Cervidae</taxon>
        <taxon>Odocoileinae</taxon>
        <taxon>Rangifer</taxon>
    </lineage>
</organism>
<dbReference type="Proteomes" id="UP001162501">
    <property type="component" value="Chromosome 7"/>
</dbReference>
<name>A0ACB0FJ62_RANTA</name>
<evidence type="ECO:0000313" key="2">
    <source>
        <dbReference type="Proteomes" id="UP001162501"/>
    </source>
</evidence>
<accession>A0ACB0FJ62</accession>
<proteinExistence type="predicted"/>
<dbReference type="EMBL" id="OX596091">
    <property type="protein sequence ID" value="CAI9712071.1"/>
    <property type="molecule type" value="Genomic_DNA"/>
</dbReference>